<dbReference type="GO" id="GO:0006352">
    <property type="term" value="P:DNA-templated transcription initiation"/>
    <property type="evidence" value="ECO:0007669"/>
    <property type="project" value="InterPro"/>
</dbReference>
<dbReference type="Proteomes" id="UP001071230">
    <property type="component" value="Unassembled WGS sequence"/>
</dbReference>
<dbReference type="RefSeq" id="WP_240985302.1">
    <property type="nucleotide sequence ID" value="NZ_CDGJ01000125.1"/>
</dbReference>
<evidence type="ECO:0000259" key="9">
    <source>
        <dbReference type="Pfam" id="PF08281"/>
    </source>
</evidence>
<reference evidence="11" key="1">
    <citation type="submission" date="2014-11" db="EMBL/GenBank/DDBJ databases">
        <authorList>
            <person name="Hornung B.V."/>
        </authorList>
    </citation>
    <scope>NUCLEOTIDE SEQUENCE</scope>
    <source>
        <strain evidence="11">INE</strain>
    </source>
</reference>
<reference evidence="10" key="2">
    <citation type="submission" date="2020-01" db="EMBL/GenBank/DDBJ databases">
        <authorList>
            <person name="Hornung B."/>
        </authorList>
    </citation>
    <scope>NUCLEOTIDE SEQUENCE</scope>
    <source>
        <strain evidence="10">PacBioINE</strain>
    </source>
</reference>
<evidence type="ECO:0000256" key="2">
    <source>
        <dbReference type="ARBA" id="ARBA00021245"/>
    </source>
</evidence>
<comment type="similarity">
    <text evidence="1">Belongs to the sigma-70 factor family.</text>
</comment>
<evidence type="ECO:0000313" key="10">
    <source>
        <dbReference type="EMBL" id="CAA7601830.1"/>
    </source>
</evidence>
<dbReference type="AlphaFoldDB" id="A0A8S0X5P4"/>
<dbReference type="PANTHER" id="PTHR30385:SF1">
    <property type="entry name" value="RNA POLYMERASE SIGMA-H FACTOR"/>
    <property type="match status" value="1"/>
</dbReference>
<keyword evidence="5" id="KW-0238">DNA-binding</keyword>
<evidence type="ECO:0000256" key="4">
    <source>
        <dbReference type="ARBA" id="ARBA00023082"/>
    </source>
</evidence>
<organism evidence="10">
    <name type="scientific">Acididesulfobacillus acetoxydans</name>
    <dbReference type="NCBI Taxonomy" id="1561005"/>
    <lineage>
        <taxon>Bacteria</taxon>
        <taxon>Bacillati</taxon>
        <taxon>Bacillota</taxon>
        <taxon>Clostridia</taxon>
        <taxon>Eubacteriales</taxon>
        <taxon>Peptococcaceae</taxon>
        <taxon>Acididesulfobacillus</taxon>
    </lineage>
</organism>
<dbReference type="InterPro" id="IPR013249">
    <property type="entry name" value="RNA_pol_sigma70_r4_t2"/>
</dbReference>
<dbReference type="EMBL" id="LR746496">
    <property type="protein sequence ID" value="CAA7601830.1"/>
    <property type="molecule type" value="Genomic_DNA"/>
</dbReference>
<dbReference type="Pfam" id="PF04542">
    <property type="entry name" value="Sigma70_r2"/>
    <property type="match status" value="1"/>
</dbReference>
<sequence>MSSSKLNEEQEKAMLKAACSGDEEALNELIVYYEPEIRKIACKYFLPRADYEDLLQEGRLALYKAILSYESGAEIPFLHFLRLVVKRKLIDSLRAHNRLKHLNLNEAFSLNNSLSDEYEESFLNVVGHAEDPAVSVVAMDEARSLIKDLSQGLSDLERLVFKYHFVAGMRQGEISRRLGLTPKSLDNAIQRIRRKTALCRSRQAAG</sequence>
<name>A0A8S0X5P4_9FIRM</name>
<feature type="domain" description="RNA polymerase sigma factor 70 region 4 type 2" evidence="9">
    <location>
        <begin position="146"/>
        <end position="195"/>
    </location>
</feature>
<dbReference type="PANTHER" id="PTHR30385">
    <property type="entry name" value="SIGMA FACTOR F FLAGELLAR"/>
    <property type="match status" value="1"/>
</dbReference>
<dbReference type="Pfam" id="PF08281">
    <property type="entry name" value="Sigma70_r4_2"/>
    <property type="match status" value="1"/>
</dbReference>
<dbReference type="SUPFAM" id="SSF46894">
    <property type="entry name" value="C-terminal effector domain of the bipartite response regulators"/>
    <property type="match status" value="1"/>
</dbReference>
<dbReference type="GO" id="GO:0016987">
    <property type="term" value="F:sigma factor activity"/>
    <property type="evidence" value="ECO:0007669"/>
    <property type="project" value="UniProtKB-KW"/>
</dbReference>
<dbReference type="Gene3D" id="1.10.1740.10">
    <property type="match status" value="1"/>
</dbReference>
<evidence type="ECO:0000259" key="8">
    <source>
        <dbReference type="Pfam" id="PF04542"/>
    </source>
</evidence>
<dbReference type="InterPro" id="IPR036388">
    <property type="entry name" value="WH-like_DNA-bd_sf"/>
</dbReference>
<gene>
    <name evidence="10" type="ORF">DEACI_2499</name>
    <name evidence="11" type="ORF">DEACI_3830</name>
</gene>
<evidence type="ECO:0000256" key="6">
    <source>
        <dbReference type="ARBA" id="ARBA00023163"/>
    </source>
</evidence>
<proteinExistence type="inferred from homology"/>
<evidence type="ECO:0000256" key="7">
    <source>
        <dbReference type="ARBA" id="ARBA00024701"/>
    </source>
</evidence>
<keyword evidence="4" id="KW-0731">Sigma factor</keyword>
<keyword evidence="12" id="KW-1185">Reference proteome</keyword>
<dbReference type="EMBL" id="CDGJ01000125">
    <property type="protein sequence ID" value="CEJ09346.1"/>
    <property type="molecule type" value="Genomic_DNA"/>
</dbReference>
<dbReference type="Proteomes" id="UP000836597">
    <property type="component" value="Chromosome"/>
</dbReference>
<evidence type="ECO:0000313" key="11">
    <source>
        <dbReference type="EMBL" id="CEJ09346.1"/>
    </source>
</evidence>
<evidence type="ECO:0000313" key="12">
    <source>
        <dbReference type="Proteomes" id="UP001071230"/>
    </source>
</evidence>
<keyword evidence="6" id="KW-0804">Transcription</keyword>
<accession>A0A8S0X5P4</accession>
<dbReference type="InterPro" id="IPR016032">
    <property type="entry name" value="Sig_transdc_resp-reg_C-effctor"/>
</dbReference>
<dbReference type="SUPFAM" id="SSF88946">
    <property type="entry name" value="Sigma2 domain of RNA polymerase sigma factors"/>
    <property type="match status" value="1"/>
</dbReference>
<keyword evidence="3" id="KW-0805">Transcription regulation</keyword>
<dbReference type="InterPro" id="IPR013325">
    <property type="entry name" value="RNA_pol_sigma_r2"/>
</dbReference>
<dbReference type="InterPro" id="IPR007627">
    <property type="entry name" value="RNA_pol_sigma70_r2"/>
</dbReference>
<dbReference type="GO" id="GO:0003677">
    <property type="term" value="F:DNA binding"/>
    <property type="evidence" value="ECO:0007669"/>
    <property type="project" value="UniProtKB-KW"/>
</dbReference>
<comment type="function">
    <text evidence="7">Sigma factors are initiation factors that promote the attachment of RNA polymerase to specific initiation sites and are then released. Sigma-S contributes to the protection against external stress, thus playing a role in cellular fitness and survival.</text>
</comment>
<dbReference type="NCBIfam" id="TIGR02937">
    <property type="entry name" value="sigma70-ECF"/>
    <property type="match status" value="1"/>
</dbReference>
<dbReference type="KEGG" id="aacx:DEACI_2499"/>
<dbReference type="InterPro" id="IPR014284">
    <property type="entry name" value="RNA_pol_sigma-70_dom"/>
</dbReference>
<evidence type="ECO:0000256" key="1">
    <source>
        <dbReference type="ARBA" id="ARBA00007788"/>
    </source>
</evidence>
<protein>
    <recommendedName>
        <fullName evidence="2">RNA polymerase sigma factor SigS</fullName>
    </recommendedName>
</protein>
<evidence type="ECO:0000256" key="3">
    <source>
        <dbReference type="ARBA" id="ARBA00023015"/>
    </source>
</evidence>
<evidence type="ECO:0000256" key="5">
    <source>
        <dbReference type="ARBA" id="ARBA00023125"/>
    </source>
</evidence>
<feature type="domain" description="RNA polymerase sigma-70 region 2" evidence="8">
    <location>
        <begin position="29"/>
        <end position="98"/>
    </location>
</feature>
<dbReference type="Gene3D" id="1.10.10.10">
    <property type="entry name" value="Winged helix-like DNA-binding domain superfamily/Winged helix DNA-binding domain"/>
    <property type="match status" value="1"/>
</dbReference>